<evidence type="ECO:0000313" key="8">
    <source>
        <dbReference type="EMBL" id="PRQ09496.1"/>
    </source>
</evidence>
<keyword evidence="4 5" id="KW-0067">ATP-binding</keyword>
<evidence type="ECO:0000256" key="3">
    <source>
        <dbReference type="ARBA" id="ARBA00022777"/>
    </source>
</evidence>
<proteinExistence type="predicted"/>
<dbReference type="Pfam" id="PF13424">
    <property type="entry name" value="TPR_12"/>
    <property type="match status" value="1"/>
</dbReference>
<dbReference type="GO" id="GO:0004674">
    <property type="term" value="F:protein serine/threonine kinase activity"/>
    <property type="evidence" value="ECO:0007669"/>
    <property type="project" value="UniProtKB-EC"/>
</dbReference>
<organism evidence="8 9">
    <name type="scientific">Enhygromyxa salina</name>
    <dbReference type="NCBI Taxonomy" id="215803"/>
    <lineage>
        <taxon>Bacteria</taxon>
        <taxon>Pseudomonadati</taxon>
        <taxon>Myxococcota</taxon>
        <taxon>Polyangia</taxon>
        <taxon>Nannocystales</taxon>
        <taxon>Nannocystaceae</taxon>
        <taxon>Enhygromyxa</taxon>
    </lineage>
</organism>
<feature type="binding site" evidence="5">
    <location>
        <position position="101"/>
    </location>
    <ligand>
        <name>ATP</name>
        <dbReference type="ChEBI" id="CHEBI:30616"/>
    </ligand>
</feature>
<evidence type="ECO:0000256" key="6">
    <source>
        <dbReference type="SAM" id="MobiDB-lite"/>
    </source>
</evidence>
<gene>
    <name evidence="8" type="primary">spk1_3</name>
    <name evidence="8" type="ORF">ENSA7_07380</name>
</gene>
<evidence type="ECO:0000256" key="1">
    <source>
        <dbReference type="ARBA" id="ARBA00022679"/>
    </source>
</evidence>
<dbReference type="PROSITE" id="PS50011">
    <property type="entry name" value="PROTEIN_KINASE_DOM"/>
    <property type="match status" value="1"/>
</dbReference>
<reference evidence="8 9" key="1">
    <citation type="submission" date="2018-03" db="EMBL/GenBank/DDBJ databases">
        <title>Draft Genome Sequences of the Obligatory Marine Myxobacteria Enhygromyxa salina SWB007.</title>
        <authorList>
            <person name="Poehlein A."/>
            <person name="Moghaddam J.A."/>
            <person name="Harms H."/>
            <person name="Alanjari M."/>
            <person name="Koenig G.M."/>
            <person name="Daniel R."/>
            <person name="Schaeberle T.F."/>
        </authorList>
    </citation>
    <scope>NUCLEOTIDE SEQUENCE [LARGE SCALE GENOMIC DNA]</scope>
    <source>
        <strain evidence="8 9">SWB007</strain>
    </source>
</reference>
<evidence type="ECO:0000256" key="5">
    <source>
        <dbReference type="PROSITE-ProRule" id="PRU10141"/>
    </source>
</evidence>
<dbReference type="CDD" id="cd14014">
    <property type="entry name" value="STKc_PknB_like"/>
    <property type="match status" value="1"/>
</dbReference>
<keyword evidence="3 8" id="KW-0418">Kinase</keyword>
<dbReference type="Gene3D" id="1.25.40.10">
    <property type="entry name" value="Tetratricopeptide repeat domain"/>
    <property type="match status" value="2"/>
</dbReference>
<keyword evidence="2 5" id="KW-0547">Nucleotide-binding</keyword>
<dbReference type="Gene3D" id="1.10.510.10">
    <property type="entry name" value="Transferase(Phosphotransferase) domain 1"/>
    <property type="match status" value="1"/>
</dbReference>
<evidence type="ECO:0000259" key="7">
    <source>
        <dbReference type="PROSITE" id="PS50011"/>
    </source>
</evidence>
<dbReference type="AlphaFoldDB" id="A0A2S9YWM2"/>
<accession>A0A2S9YWM2</accession>
<dbReference type="InterPro" id="IPR000719">
    <property type="entry name" value="Prot_kinase_dom"/>
</dbReference>
<dbReference type="PROSITE" id="PS00107">
    <property type="entry name" value="PROTEIN_KINASE_ATP"/>
    <property type="match status" value="1"/>
</dbReference>
<dbReference type="InterPro" id="IPR017441">
    <property type="entry name" value="Protein_kinase_ATP_BS"/>
</dbReference>
<dbReference type="InterPro" id="IPR011990">
    <property type="entry name" value="TPR-like_helical_dom_sf"/>
</dbReference>
<dbReference type="SUPFAM" id="SSF56112">
    <property type="entry name" value="Protein kinase-like (PK-like)"/>
    <property type="match status" value="1"/>
</dbReference>
<dbReference type="PANTHER" id="PTHR43289:SF6">
    <property type="entry name" value="SERINE_THREONINE-PROTEIN KINASE NEKL-3"/>
    <property type="match status" value="1"/>
</dbReference>
<keyword evidence="1 8" id="KW-0808">Transferase</keyword>
<evidence type="ECO:0000256" key="2">
    <source>
        <dbReference type="ARBA" id="ARBA00022741"/>
    </source>
</evidence>
<comment type="caution">
    <text evidence="8">The sequence shown here is derived from an EMBL/GenBank/DDBJ whole genome shotgun (WGS) entry which is preliminary data.</text>
</comment>
<dbReference type="Gene3D" id="3.30.200.20">
    <property type="entry name" value="Phosphorylase Kinase, domain 1"/>
    <property type="match status" value="1"/>
</dbReference>
<dbReference type="EMBL" id="PVNL01000019">
    <property type="protein sequence ID" value="PRQ09496.1"/>
    <property type="molecule type" value="Genomic_DNA"/>
</dbReference>
<dbReference type="Proteomes" id="UP000238823">
    <property type="component" value="Unassembled WGS sequence"/>
</dbReference>
<dbReference type="EC" id="2.7.11.1" evidence="8"/>
<name>A0A2S9YWM2_9BACT</name>
<sequence length="1024" mass="110197">MPNTGAPEPGAPVVLTDAESTFQGRPNERGAVTHASERPELDWAGDIEDQRVFALVRSRMFARSGVLRVGRYRIVRRLGAGAMGEVQLAIDEQLDRAVAVKFVHAHLAHHRFTERLRVEARALARLAHANVVHIYEVGEQHGRVFLAMEYINGQSLRDWIAQAPGWERVLSAYLEAARGLAAAHSAGVIHRDFKPDNVLRGAEGRIAVADFGLAALDRPPTADDEDPEPRPASRYPCAEASVTETYATPGSKDDGSASFVSRPGEVKGTPAYMPPEQFRGRSDARADQFALCVSIYEGLWGQRPFARRTVGEMLDGEVDWLPLTPPARARVPKWIWPLIRRGLAVNPDDRWDSVDDLIAALERGLGRRRRRARLIGSGVVALAVGLFSGVGVAWWGGAPGVEDCTNVARELADTWDRDQRARLSQALASAAESSGAAWLTDSEAPIVAGLDRWRDRWLDSRAELCRGRAGGDPVVLDRVGACLERHHRSTQALVGLMLAADLPTLREAPRAVVRLEDPRACASEARQGGPPDPPRAVAAEVEEVRRELALVEADLLIAHHATALASIDELGPRVAALGYLPLSAELAHARGRALLDGGHTADGLEALEQAADLGEAGHHDRVVADSWRRMAGFAATTKRDLDAGRRWLRRADAAARRVGVAPLGPLGPADMARLDFVRGNLQLLEGQFAAAFDQLEPLVAVFEDEVDHQDLLFAAHTTTALGVAVLNQGDRDRAIELFGRSLGLLERVHGSGHPDVALAAYNLGQLSLEAGDAELAQIMLERAVQIWALADELELRNVGRAQLVLGQLALAQGRTDAALDHATAAATAFERATRMPIEQAEAASLAAAAHYFLAQAGPAVLAYRRAIQGYANAYGEDDVYVAYFRVGLGWALLADGQIEAARVEFEAALVVIEAKDGGSTQAVDARFGLISVDLASHQLEAARARLARFDGHELAGMEAMELELFRGLLALRGDRADRADHAAGAAALASARAHAKTVASGEATLAILLASVNATDEERRLAGE</sequence>
<dbReference type="Pfam" id="PF00069">
    <property type="entry name" value="Pkinase"/>
    <property type="match status" value="1"/>
</dbReference>
<evidence type="ECO:0000313" key="9">
    <source>
        <dbReference type="Proteomes" id="UP000238823"/>
    </source>
</evidence>
<protein>
    <submittedName>
        <fullName evidence="8">Serine/threonine-protein kinase PK-1</fullName>
        <ecNumber evidence="8">2.7.11.1</ecNumber>
    </submittedName>
</protein>
<feature type="region of interest" description="Disordered" evidence="6">
    <location>
        <begin position="217"/>
        <end position="275"/>
    </location>
</feature>
<dbReference type="PANTHER" id="PTHR43289">
    <property type="entry name" value="MITOGEN-ACTIVATED PROTEIN KINASE KINASE KINASE 20-RELATED"/>
    <property type="match status" value="1"/>
</dbReference>
<dbReference type="InterPro" id="IPR011009">
    <property type="entry name" value="Kinase-like_dom_sf"/>
</dbReference>
<feature type="domain" description="Protein kinase" evidence="7">
    <location>
        <begin position="72"/>
        <end position="365"/>
    </location>
</feature>
<dbReference type="SUPFAM" id="SSF48452">
    <property type="entry name" value="TPR-like"/>
    <property type="match status" value="2"/>
</dbReference>
<dbReference type="GO" id="GO:0005524">
    <property type="term" value="F:ATP binding"/>
    <property type="evidence" value="ECO:0007669"/>
    <property type="project" value="UniProtKB-UniRule"/>
</dbReference>
<evidence type="ECO:0000256" key="4">
    <source>
        <dbReference type="ARBA" id="ARBA00022840"/>
    </source>
</evidence>